<evidence type="ECO:0000259" key="1">
    <source>
        <dbReference type="SMART" id="SM00893"/>
    </source>
</evidence>
<dbReference type="EMBL" id="FNPB01000004">
    <property type="protein sequence ID" value="SDX93176.1"/>
    <property type="molecule type" value="Genomic_DNA"/>
</dbReference>
<protein>
    <submittedName>
        <fullName evidence="2">Electron transfer flavoprotein beta subunit</fullName>
    </submittedName>
</protein>
<dbReference type="OrthoDB" id="51427at2157"/>
<gene>
    <name evidence="2" type="ORF">SAMN04487946_104112</name>
</gene>
<dbReference type="PANTHER" id="PTHR21294">
    <property type="entry name" value="ELECTRON TRANSFER FLAVOPROTEIN BETA-SUBUNIT"/>
    <property type="match status" value="1"/>
</dbReference>
<dbReference type="STRING" id="660517.SAMN04487946_104112"/>
<dbReference type="GO" id="GO:0009055">
    <property type="term" value="F:electron transfer activity"/>
    <property type="evidence" value="ECO:0007669"/>
    <property type="project" value="InterPro"/>
</dbReference>
<evidence type="ECO:0000313" key="2">
    <source>
        <dbReference type="EMBL" id="SDX93176.1"/>
    </source>
</evidence>
<proteinExistence type="predicted"/>
<dbReference type="RefSeq" id="WP_089766692.1">
    <property type="nucleotide sequence ID" value="NZ_FNPB01000004.1"/>
</dbReference>
<sequence length="251" mass="26672">MEVLTAIKRVPETGAKIVLTEDKRDIDTSSLGFTFSPHEECAVEEGVQLVEANGGNMTALTLGEEDATEQLRSAIAMGADDGLLLPTDGGEWGPKATASAIASAVEAEKTDFDLFLFGNESADTANHQVGVRVAEHLDVPCVTGVKDLDVDGDTAVAKREIPGGAEVYEVDLPAVITVKEGLNEPRYPSMRAKMQARKASVDQVEPEPTDDGLELLELEVPETDDSPADILGESPEAADEVVDVLEELEVL</sequence>
<dbReference type="Proteomes" id="UP000199170">
    <property type="component" value="Unassembled WGS sequence"/>
</dbReference>
<accession>A0A1H3FQ97</accession>
<dbReference type="Pfam" id="PF01012">
    <property type="entry name" value="ETF"/>
    <property type="match status" value="1"/>
</dbReference>
<reference evidence="3" key="1">
    <citation type="submission" date="2016-10" db="EMBL/GenBank/DDBJ databases">
        <authorList>
            <person name="Varghese N."/>
            <person name="Submissions S."/>
        </authorList>
    </citation>
    <scope>NUCLEOTIDE SEQUENCE [LARGE SCALE GENOMIC DNA]</scope>
    <source>
        <strain evidence="3">CGMCC 1.10118</strain>
    </source>
</reference>
<keyword evidence="3" id="KW-1185">Reference proteome</keyword>
<dbReference type="SMART" id="SM00893">
    <property type="entry name" value="ETF"/>
    <property type="match status" value="1"/>
</dbReference>
<dbReference type="SUPFAM" id="SSF52402">
    <property type="entry name" value="Adenine nucleotide alpha hydrolases-like"/>
    <property type="match status" value="1"/>
</dbReference>
<evidence type="ECO:0000313" key="3">
    <source>
        <dbReference type="Proteomes" id="UP000199170"/>
    </source>
</evidence>
<dbReference type="Gene3D" id="3.40.50.620">
    <property type="entry name" value="HUPs"/>
    <property type="match status" value="1"/>
</dbReference>
<feature type="domain" description="Electron transfer flavoprotein alpha/beta-subunit N-terminal" evidence="1">
    <location>
        <begin position="23"/>
        <end position="206"/>
    </location>
</feature>
<dbReference type="PIRSF" id="PIRSF000090">
    <property type="entry name" value="Beta-ETF"/>
    <property type="match status" value="1"/>
</dbReference>
<dbReference type="InterPro" id="IPR033948">
    <property type="entry name" value="ETF_beta_N"/>
</dbReference>
<dbReference type="InterPro" id="IPR012255">
    <property type="entry name" value="ETF_b"/>
</dbReference>
<dbReference type="InterPro" id="IPR014729">
    <property type="entry name" value="Rossmann-like_a/b/a_fold"/>
</dbReference>
<name>A0A1H3FQ97_9EURY</name>
<dbReference type="InterPro" id="IPR014730">
    <property type="entry name" value="ETF_a/b_N"/>
</dbReference>
<dbReference type="CDD" id="cd01714">
    <property type="entry name" value="ETF_beta"/>
    <property type="match status" value="1"/>
</dbReference>
<organism evidence="2 3">
    <name type="scientific">Halobellus clavatus</name>
    <dbReference type="NCBI Taxonomy" id="660517"/>
    <lineage>
        <taxon>Archaea</taxon>
        <taxon>Methanobacteriati</taxon>
        <taxon>Methanobacteriota</taxon>
        <taxon>Stenosarchaea group</taxon>
        <taxon>Halobacteria</taxon>
        <taxon>Halobacteriales</taxon>
        <taxon>Haloferacaceae</taxon>
        <taxon>Halobellus</taxon>
    </lineage>
</organism>
<dbReference type="AlphaFoldDB" id="A0A1H3FQ97"/>